<sequence>MVETAGGLPPEQYMIQQGKERRGHRLSIESDLWDARTFDYLKKSQKRKSDDGSQKSGSCKVKASRVESAARRGRSPRSRTPR</sequence>
<organism evidence="2 3">
    <name type="scientific">Caenorhabditis auriculariae</name>
    <dbReference type="NCBI Taxonomy" id="2777116"/>
    <lineage>
        <taxon>Eukaryota</taxon>
        <taxon>Metazoa</taxon>
        <taxon>Ecdysozoa</taxon>
        <taxon>Nematoda</taxon>
        <taxon>Chromadorea</taxon>
        <taxon>Rhabditida</taxon>
        <taxon>Rhabditina</taxon>
        <taxon>Rhabditomorpha</taxon>
        <taxon>Rhabditoidea</taxon>
        <taxon>Rhabditidae</taxon>
        <taxon>Peloderinae</taxon>
        <taxon>Caenorhabditis</taxon>
    </lineage>
</organism>
<evidence type="ECO:0000313" key="2">
    <source>
        <dbReference type="EMBL" id="CAD6193082.1"/>
    </source>
</evidence>
<accession>A0A8S1HDB1</accession>
<evidence type="ECO:0000256" key="1">
    <source>
        <dbReference type="SAM" id="MobiDB-lite"/>
    </source>
</evidence>
<feature type="region of interest" description="Disordered" evidence="1">
    <location>
        <begin position="43"/>
        <end position="82"/>
    </location>
</feature>
<proteinExistence type="predicted"/>
<feature type="compositionally biased region" description="Basic and acidic residues" evidence="1">
    <location>
        <begin position="43"/>
        <end position="53"/>
    </location>
</feature>
<dbReference type="AlphaFoldDB" id="A0A8S1HDB1"/>
<protein>
    <submittedName>
        <fullName evidence="2">Uncharacterized protein</fullName>
    </submittedName>
</protein>
<reference evidence="2" key="1">
    <citation type="submission" date="2020-10" db="EMBL/GenBank/DDBJ databases">
        <authorList>
            <person name="Kikuchi T."/>
        </authorList>
    </citation>
    <scope>NUCLEOTIDE SEQUENCE</scope>
    <source>
        <strain evidence="2">NKZ352</strain>
    </source>
</reference>
<evidence type="ECO:0000313" key="3">
    <source>
        <dbReference type="Proteomes" id="UP000835052"/>
    </source>
</evidence>
<gene>
    <name evidence="2" type="ORF">CAUJ_LOCUS9001</name>
</gene>
<keyword evidence="3" id="KW-1185">Reference proteome</keyword>
<dbReference type="EMBL" id="CAJGYM010000032">
    <property type="protein sequence ID" value="CAD6193082.1"/>
    <property type="molecule type" value="Genomic_DNA"/>
</dbReference>
<dbReference type="Proteomes" id="UP000835052">
    <property type="component" value="Unassembled WGS sequence"/>
</dbReference>
<feature type="compositionally biased region" description="Basic residues" evidence="1">
    <location>
        <begin position="71"/>
        <end position="82"/>
    </location>
</feature>
<comment type="caution">
    <text evidence="2">The sequence shown here is derived from an EMBL/GenBank/DDBJ whole genome shotgun (WGS) entry which is preliminary data.</text>
</comment>
<name>A0A8S1HDB1_9PELO</name>
<feature type="region of interest" description="Disordered" evidence="1">
    <location>
        <begin position="1"/>
        <end position="24"/>
    </location>
</feature>